<dbReference type="SUPFAM" id="SSF141072">
    <property type="entry name" value="CalX-like"/>
    <property type="match status" value="1"/>
</dbReference>
<feature type="compositionally biased region" description="Gly residues" evidence="1">
    <location>
        <begin position="722"/>
        <end position="737"/>
    </location>
</feature>
<evidence type="ECO:0000313" key="4">
    <source>
        <dbReference type="EMBL" id="PZX16452.1"/>
    </source>
</evidence>
<dbReference type="InterPro" id="IPR003599">
    <property type="entry name" value="Ig_sub"/>
</dbReference>
<dbReference type="InterPro" id="IPR036179">
    <property type="entry name" value="Ig-like_dom_sf"/>
</dbReference>
<evidence type="ECO:0000313" key="5">
    <source>
        <dbReference type="Proteomes" id="UP000249239"/>
    </source>
</evidence>
<feature type="domain" description="Ig-like" evidence="3">
    <location>
        <begin position="1830"/>
        <end position="1938"/>
    </location>
</feature>
<feature type="chain" id="PRO_5016119766" description="Ig-like domain-containing protein" evidence="2">
    <location>
        <begin position="20"/>
        <end position="2506"/>
    </location>
</feature>
<dbReference type="InterPro" id="IPR007110">
    <property type="entry name" value="Ig-like_dom"/>
</dbReference>
<dbReference type="Pfam" id="PF17963">
    <property type="entry name" value="Big_9"/>
    <property type="match status" value="4"/>
</dbReference>
<feature type="signal peptide" evidence="2">
    <location>
        <begin position="1"/>
        <end position="19"/>
    </location>
</feature>
<dbReference type="SUPFAM" id="SSF48726">
    <property type="entry name" value="Immunoglobulin"/>
    <property type="match status" value="1"/>
</dbReference>
<feature type="region of interest" description="Disordered" evidence="1">
    <location>
        <begin position="691"/>
        <end position="752"/>
    </location>
</feature>
<keyword evidence="2" id="KW-0732">Signal</keyword>
<dbReference type="Pfam" id="PF19081">
    <property type="entry name" value="Ig_7"/>
    <property type="match status" value="4"/>
</dbReference>
<accession>A0A2W7NZ26</accession>
<evidence type="ECO:0000256" key="1">
    <source>
        <dbReference type="SAM" id="MobiDB-lite"/>
    </source>
</evidence>
<comment type="caution">
    <text evidence="4">The sequence shown here is derived from an EMBL/GenBank/DDBJ whole genome shotgun (WGS) entry which is preliminary data.</text>
</comment>
<dbReference type="SMART" id="SM00409">
    <property type="entry name" value="IG"/>
    <property type="match status" value="5"/>
</dbReference>
<gene>
    <name evidence="4" type="ORF">LX69_01947</name>
</gene>
<feature type="compositionally biased region" description="Gly residues" evidence="1">
    <location>
        <begin position="703"/>
        <end position="715"/>
    </location>
</feature>
<sequence length="2506" mass="256262">MKKFYLLFILLVVSLGVRAQCNGCTMTLSSNSSSNIALTNTDVLCITGGTFTGNITSFPLGARICVSGGAAFNPSSMPNDLAGTIVVASGSSALLPAFSSNKGFRAENHGVVTFNGIVSFNGIGTIVNYVGASMTFSSAFTLSKVGSSFSNSGALTFMDSFTANNSTNLYNYGVISIGGIFSNGSSFVNYGKVSVVGNVTFTAGVGSFFENYCSFVTDGNLANNNTNLGGFKNNGYVFVDAPGKTITNSASCPWFQSSDGVTRGVIFMNRGVVTGSGNYYFTGATTNASGAKFGDDGLGINFYDTGLPAGKIMDTQTVAPHSSVTKNAFTPPVRTDLCTSCEIAVNNGPVAGDDYFVTTQNSAVSGNVLLNDLDPENNVLTEGVSLIAAPSYAASFALSENGLFTYTPQANYYGNDIFIYAVCDDGSPSKCDTASALITINKQSVPMPACENAVAVSTSLSTVPNTYFPGSASVSAGATSISLGAVYALGNQTAITAGDKLLVIQMQGVDINTSNNDSYGDGVVGGYGNGLLFNTNFSAGTYEFVIASNSVSTTGGTLNLAAPLVNGYVNANFSASSGQRRFQVIRVPQYFNLTLAADIIVPAWNGAVGGVCCIQVLNEFNMNGHTIDAKGKGFRGGAGRRLWGNGTTGLNDNDYRVLSTSGVNGSKGEGIAGTPRYVNNVGTLLDTGVEGYPQGSYGQGAPANGGGGGTDGNSGGSNNQNTGGGGGANGGFGGKGGNAWDTSEPYGGEPGAPFIAASASRLVFGGGGGAASTNDGTGTPGSGFASSGAAGGGVVIVYAKSVLSSGTIDVCGADANNTVGNDASGGGGAGGSVLIVSDNQLSNVKVLANGGNGGTNSATAPHGPGGGGGGGIVYATSALNYATRAKGGISGKTADNLIAYGATSGADGYVDVSVTKAQLPSGFLGCFNHVVAGNDNAFTQMGMPVVGNVLWNDFDVQGNDLSFLGIFDPASLNYVSLGAFPVSGIALDGVRVANAGTIAVAANGEYTFSPVADFSGSVNLVYKVADNHVYSSVAFANLFIQVMAKCDDVNDVTPVSDHLITYMGQSISVNVLLNDVDPQGDGLIFGGFVHPSNKLIKQVSGTMTLPGIDRFGHSFVNAGQLVFAADGSCTFTPVSYFVGTVSVDYVVCDNNESGQICKTASLKISIEPVYSASQNYYPSVTDYAIHTFMNTSVAGATLLANARDLNGGQTISVKTTPVVEPLHGAVTILSNGAYTYVPTSDFVGSDRFVFEVCDNASGVACSRGVVYVNVMGVSATVTEQPLDQSVCGGNPVSFNVGAVGTSLEYRWQVSVNQGVTWSYLSNAGGYSGVSSAQLNISSVSAALHDARFRCELTTPCGTKYSDAAILLVDDSEVVVGQQPVNQSVCAGQSTEFSVVASGASLLYQWQVSVNNGVSYSSIVDGVNYEGTSTANLLVKAPAVGMHGYRYRCVVSSGCGIAVNSSAAVLSVGSVTISVVNQPVATTVCVGTPASFSVFATGSGVNYQWQINTGSGWSNLSASARYPEVNQSVLNITDVVVGMSGYQYRCMLSSSCVASSPSSSAVLTVKAAPYIVNVKQTSRCGQGLETLWAEPSSGSVNWYGQPSGGAAIGSGTSFTTLISATTTFYVEAYDNGCRTPNRVAVSAVVSDEVPAVLSHPLSEILCEGAYHQFSVIASANANSFQWQCSTDAGVTFENLNNSSMYEGVNSPSLILKGVLRSMTDYQYRCVVGADCLPAAISNAAVLTVNYPPEIVVAPIRSWVCADALASFSVVATGGVTGYQWQVSTDNGINFSSINNGGIYSGATSATLQLSSASTALNNNQYRCVVTGYCLPAVTTSAAVLVSNNNSLTINANPVNTSACAGIPTSLTLFASGPSLVYQWQINNGGSWDNLTNAGLYSSVNTNTLNISDVSSINNKQFRCVISSSANCIGATNSSTATITLNTVSPTITSQPTDVTLCEGTDASYSATATVPSGTVQYQWQVSGDNGSSWSNLLNSGAYSGANSKPLNISEVPSSMNGNLYRVRVYSTVNTVCPLNSSNASLTVTPLPVAPVSASVSRNNFCADDAGNVVLTVVGGSGTTLQWFAGSCGGASIGTGNALSIASPEVTTTYYARWINSCGVSECVSVDVNVIALAVAPTSLSVDRNNFCANDPDQIQLSAVGGSGTTLQWFSGSCGLTSVGSGDPLSISSPEESTVYYARYQNGCGVSICNSVSVTVNASPDAPVANAVQSFCGSAVLSDLSATAPSGSVVRWYATPVGGAVLSSGYALANGETYYAESYRTATGCASVDRTSVEVLVTVIPGAPVGDASQSFCSTISPTLSDLVVTGDNVKWYSAISGGLPLDYSKLLVNNATYYSSQTWNGCESTARRAVKSILNGCNPFVNLSVNKVSILENSGDVLTITASLNYASLLDVTIPLTFGGTATLTSDYTHSATSITIPAGSTTGSITLSVVDDVLDEDDETVIVSLGTGLVNAIAGTTSPNVTVTIRDNDAAPTVNLSASPTTMNEP</sequence>
<feature type="non-terminal residue" evidence="4">
    <location>
        <position position="2506"/>
    </location>
</feature>
<keyword evidence="5" id="KW-1185">Reference proteome</keyword>
<dbReference type="OrthoDB" id="9805017at2"/>
<dbReference type="PROSITE" id="PS50835">
    <property type="entry name" value="IG_LIKE"/>
    <property type="match status" value="1"/>
</dbReference>
<dbReference type="Gene3D" id="2.60.40.2030">
    <property type="match status" value="1"/>
</dbReference>
<dbReference type="Gene3D" id="2.60.40.3440">
    <property type="match status" value="1"/>
</dbReference>
<organism evidence="4 5">
    <name type="scientific">Breznakibacter xylanolyticus</name>
    <dbReference type="NCBI Taxonomy" id="990"/>
    <lineage>
        <taxon>Bacteria</taxon>
        <taxon>Pseudomonadati</taxon>
        <taxon>Bacteroidota</taxon>
        <taxon>Bacteroidia</taxon>
        <taxon>Marinilabiliales</taxon>
        <taxon>Marinilabiliaceae</taxon>
        <taxon>Breznakibacter</taxon>
    </lineage>
</organism>
<reference evidence="4 5" key="1">
    <citation type="submission" date="2018-06" db="EMBL/GenBank/DDBJ databases">
        <title>Genomic Encyclopedia of Archaeal and Bacterial Type Strains, Phase II (KMG-II): from individual species to whole genera.</title>
        <authorList>
            <person name="Goeker M."/>
        </authorList>
    </citation>
    <scope>NUCLEOTIDE SEQUENCE [LARGE SCALE GENOMIC DNA]</scope>
    <source>
        <strain evidence="4 5">DSM 6779</strain>
    </source>
</reference>
<name>A0A2W7NZ26_9BACT</name>
<dbReference type="RefSeq" id="WP_146260703.1">
    <property type="nucleotide sequence ID" value="NZ_QKZK01000013.1"/>
</dbReference>
<dbReference type="InterPro" id="IPR044023">
    <property type="entry name" value="Ig_7"/>
</dbReference>
<evidence type="ECO:0000256" key="2">
    <source>
        <dbReference type="SAM" id="SignalP"/>
    </source>
</evidence>
<dbReference type="InterPro" id="IPR038081">
    <property type="entry name" value="CalX-like_sf"/>
</dbReference>
<dbReference type="EMBL" id="QKZK01000013">
    <property type="protein sequence ID" value="PZX16452.1"/>
    <property type="molecule type" value="Genomic_DNA"/>
</dbReference>
<proteinExistence type="predicted"/>
<protein>
    <recommendedName>
        <fullName evidence="3">Ig-like domain-containing protein</fullName>
    </recommendedName>
</protein>
<dbReference type="Gene3D" id="2.60.40.10">
    <property type="entry name" value="Immunoglobulins"/>
    <property type="match status" value="4"/>
</dbReference>
<evidence type="ECO:0000259" key="3">
    <source>
        <dbReference type="PROSITE" id="PS50835"/>
    </source>
</evidence>
<dbReference type="NCBIfam" id="NF012211">
    <property type="entry name" value="tand_rpt_95"/>
    <property type="match status" value="1"/>
</dbReference>
<dbReference type="InterPro" id="IPR013783">
    <property type="entry name" value="Ig-like_fold"/>
</dbReference>
<dbReference type="Proteomes" id="UP000249239">
    <property type="component" value="Unassembled WGS sequence"/>
</dbReference>